<sequence>MQPDGVDMATEDMTEGPGAEGVAMAEEPKTKPGAPAAKGTASKFPEPKSKAKGPPKGRPGTAVAGGAGSRPPAAPSWLANGVQRAGPSEMARKTSTTAIEKKTRPASAAGTSTGPVKRPAAPVTTTAPGIRRPPTAAPEKKTVSIASRTSATDGKKTAVASKRPAVGVGPSAAARAKPATAAPAARASSAVAATKPPASRTSRPPGGVTSRPVSTATVKSAAMATRPSSAPPGGKQNPSGKRSTLPASVQKDASKAKTAVPGKPSAAATRALTTRPSRPDQTKAGVQSQYHQPVRASRKADAKPAAPPRRPAPNAPDGKAAQPKRLETTKPPPPQEKVQVSPRVNLPRMPSVSQRPVGSSTPIAVKKIPKPTQSVYPLAVNGRPASWAESVDPVAVATVAAHVHPVSEARPEPDGAGSVVSTEIQPAAGSVEETVEVPVVEVPLVLSTADGASRGGHELAESTSEPLSTAMSSEDPGAPVQPEAAERTRLDEEEERDEGSQQVSMSEMSGTQPTEESRPGSAGLAGSIWRAGAMFSEMDSEEVSCSQQGASELSAPGVLEGTESMDDLGEASLKGPDEGASAGSPDFEKVPDIPANDDDEDEGDDEDYVCDMEVCSEQAEDSRPLQQDGDEDEDVEMASEAVTESGLESYGNADDDDDYFPDDYRIDNLNRTVPPPLPCPHPASAALLPHHTSEARPEDSDTPIQLPSPSWLGMGTEYGTTKSSPHSLSLQPGQGPSASTGVPSGSRGLQPTARGMSQSSTLSGTELAAHSSSDTSTPEELCDHHEPSSAVLPEPAVKDEVVRAAEAVGSPPSSATEDEASDTEGEMQLDEAEPRTVANGDSLGRASTTPPARGLSALAEHEEDEVLVGGDTPQSAGSYGSNVASTAENSSKSPGIFSLENEEQLPEEAKDQSLIQELKLIPALVVEVDLVPLGRVLQKEGGVGEPSLEAPEPGLAYSPSDRGEEVEERRPLFSPAEETEDSPAGSSSLDQDWSPHQRCPWPVQAGRVTLSLAPRLPVGDLPPRMQSFKPPVQLRRLEEHQRHVQEIERRHEGPSRADVGADEPEAVDRKCEDPAAALEMQQRDLLQLQLQQHQQDLQQRQQDLDQQRKQRQKAPPAVLLSPSSGLCTIYEVLESEEDEEMDRLVHEPPTDVDGVADTEEDGSSVTGSSSTSPEQDVVSQAQQIGGVELDWGAKVDIVQQLINQTLLLASEGCSPLLLLPGGAGGTLSPLESSLWPSLLPPLTPPSATVTSVSSFSPEAAGTAQQGDWTVVELETHH</sequence>
<feature type="compositionally biased region" description="Basic and acidic residues" evidence="1">
    <location>
        <begin position="961"/>
        <end position="971"/>
    </location>
</feature>
<keyword evidence="4" id="KW-1185">Reference proteome</keyword>
<accession>A0AAY4A0W0</accession>
<gene>
    <name evidence="3" type="primary">prr36a</name>
</gene>
<dbReference type="GeneID" id="114785608"/>
<feature type="region of interest" description="Disordered" evidence="1">
    <location>
        <begin position="1137"/>
        <end position="1179"/>
    </location>
</feature>
<protein>
    <recommendedName>
        <fullName evidence="2">BTB/POZ domain-containing protein</fullName>
    </recommendedName>
</protein>
<feature type="compositionally biased region" description="Polar residues" evidence="1">
    <location>
        <begin position="351"/>
        <end position="362"/>
    </location>
</feature>
<proteinExistence type="predicted"/>
<dbReference type="PANTHER" id="PTHR22427:SF8">
    <property type="entry name" value="PROLINE-RICH PROTEIN 36"/>
    <property type="match status" value="1"/>
</dbReference>
<organism evidence="3 4">
    <name type="scientific">Denticeps clupeoides</name>
    <name type="common">denticle herring</name>
    <dbReference type="NCBI Taxonomy" id="299321"/>
    <lineage>
        <taxon>Eukaryota</taxon>
        <taxon>Metazoa</taxon>
        <taxon>Chordata</taxon>
        <taxon>Craniata</taxon>
        <taxon>Vertebrata</taxon>
        <taxon>Euteleostomi</taxon>
        <taxon>Actinopterygii</taxon>
        <taxon>Neopterygii</taxon>
        <taxon>Teleostei</taxon>
        <taxon>Clupei</taxon>
        <taxon>Clupeiformes</taxon>
        <taxon>Denticipitoidei</taxon>
        <taxon>Denticipitidae</taxon>
        <taxon>Denticeps</taxon>
    </lineage>
</organism>
<feature type="compositionally biased region" description="Polar residues" evidence="1">
    <location>
        <begin position="461"/>
        <end position="472"/>
    </location>
</feature>
<dbReference type="Proteomes" id="UP000694580">
    <property type="component" value="Chromosome 3"/>
</dbReference>
<feature type="region of interest" description="Disordered" evidence="1">
    <location>
        <begin position="941"/>
        <end position="1000"/>
    </location>
</feature>
<reference evidence="3" key="3">
    <citation type="submission" date="2025-09" db="UniProtKB">
        <authorList>
            <consortium name="Ensembl"/>
        </authorList>
    </citation>
    <scope>IDENTIFICATION</scope>
</reference>
<feature type="domain" description="BTB/POZ" evidence="2">
    <location>
        <begin position="1233"/>
        <end position="1277"/>
    </location>
</feature>
<reference evidence="3 4" key="1">
    <citation type="submission" date="2020-06" db="EMBL/GenBank/DDBJ databases">
        <authorList>
            <consortium name="Wellcome Sanger Institute Data Sharing"/>
        </authorList>
    </citation>
    <scope>NUCLEOTIDE SEQUENCE [LARGE SCALE GENOMIC DNA]</scope>
</reference>
<evidence type="ECO:0000259" key="2">
    <source>
        <dbReference type="Pfam" id="PF15363"/>
    </source>
</evidence>
<dbReference type="RefSeq" id="XP_028827849.1">
    <property type="nucleotide sequence ID" value="XM_028972016.1"/>
</dbReference>
<feature type="region of interest" description="Disordered" evidence="1">
    <location>
        <begin position="1042"/>
        <end position="1069"/>
    </location>
</feature>
<dbReference type="RefSeq" id="XP_028827848.1">
    <property type="nucleotide sequence ID" value="XM_028972015.1"/>
</dbReference>
<feature type="region of interest" description="Disordered" evidence="1">
    <location>
        <begin position="451"/>
        <end position="895"/>
    </location>
</feature>
<feature type="compositionally biased region" description="Polar residues" evidence="1">
    <location>
        <begin position="718"/>
        <end position="778"/>
    </location>
</feature>
<feature type="compositionally biased region" description="Acidic residues" evidence="1">
    <location>
        <begin position="595"/>
        <end position="610"/>
    </location>
</feature>
<evidence type="ECO:0000313" key="4">
    <source>
        <dbReference type="Proteomes" id="UP000694580"/>
    </source>
</evidence>
<feature type="compositionally biased region" description="Basic and acidic residues" evidence="1">
    <location>
        <begin position="1042"/>
        <end position="1055"/>
    </location>
</feature>
<dbReference type="Pfam" id="PF15363">
    <property type="entry name" value="BTBD8_C"/>
    <property type="match status" value="1"/>
</dbReference>
<feature type="compositionally biased region" description="Acidic residues" evidence="1">
    <location>
        <begin position="816"/>
        <end position="831"/>
    </location>
</feature>
<feature type="compositionally biased region" description="Acidic residues" evidence="1">
    <location>
        <begin position="628"/>
        <end position="637"/>
    </location>
</feature>
<dbReference type="RefSeq" id="XP_028827845.1">
    <property type="nucleotide sequence ID" value="XM_028972012.1"/>
</dbReference>
<dbReference type="GeneTree" id="ENSGT01120000272071"/>
<feature type="compositionally biased region" description="Polar residues" evidence="1">
    <location>
        <begin position="236"/>
        <end position="247"/>
    </location>
</feature>
<reference evidence="3" key="2">
    <citation type="submission" date="2025-08" db="UniProtKB">
        <authorList>
            <consortium name="Ensembl"/>
        </authorList>
    </citation>
    <scope>IDENTIFICATION</scope>
</reference>
<evidence type="ECO:0000256" key="1">
    <source>
        <dbReference type="SAM" id="MobiDB-lite"/>
    </source>
</evidence>
<dbReference type="Ensembl" id="ENSDCDT00010003078.1">
    <property type="protein sequence ID" value="ENSDCDP00010002963.1"/>
    <property type="gene ID" value="ENSDCDG00010001387.1"/>
</dbReference>
<feature type="region of interest" description="Disordered" evidence="1">
    <location>
        <begin position="1097"/>
        <end position="1120"/>
    </location>
</feature>
<feature type="region of interest" description="Disordered" evidence="1">
    <location>
        <begin position="1"/>
        <end position="365"/>
    </location>
</feature>
<evidence type="ECO:0000313" key="3">
    <source>
        <dbReference type="Ensembl" id="ENSDCDP00010002963.1"/>
    </source>
</evidence>
<feature type="compositionally biased region" description="Polar residues" evidence="1">
    <location>
        <begin position="500"/>
        <end position="514"/>
    </location>
</feature>
<dbReference type="PANTHER" id="PTHR22427">
    <property type="entry name" value="GH15728P"/>
    <property type="match status" value="1"/>
</dbReference>
<feature type="compositionally biased region" description="Pro residues" evidence="1">
    <location>
        <begin position="305"/>
        <end position="314"/>
    </location>
</feature>
<feature type="compositionally biased region" description="Low complexity" evidence="1">
    <location>
        <begin position="172"/>
        <end position="195"/>
    </location>
</feature>
<dbReference type="InterPro" id="IPR027907">
    <property type="entry name" value="BTBD8_C"/>
</dbReference>
<dbReference type="AlphaFoldDB" id="A0AAY4A0W0"/>
<feature type="compositionally biased region" description="Polar residues" evidence="1">
    <location>
        <begin position="872"/>
        <end position="893"/>
    </location>
</feature>
<name>A0AAY4A0W0_9TELE</name>
<feature type="compositionally biased region" description="Low complexity" evidence="1">
    <location>
        <begin position="1163"/>
        <end position="1172"/>
    </location>
</feature>